<dbReference type="EMBL" id="LVHG01000095">
    <property type="protein sequence ID" value="OAK57003.1"/>
    <property type="molecule type" value="Genomic_DNA"/>
</dbReference>
<dbReference type="Gene3D" id="3.40.309.10">
    <property type="entry name" value="Aldehyde Dehydrogenase, Chain A, domain 2"/>
    <property type="match status" value="1"/>
</dbReference>
<proteinExistence type="inferred from homology"/>
<comment type="caution">
    <text evidence="7">The sequence shown here is derived from an EMBL/GenBank/DDBJ whole genome shotgun (WGS) entry which is preliminary data.</text>
</comment>
<evidence type="ECO:0000313" key="7">
    <source>
        <dbReference type="EMBL" id="OAK57003.1"/>
    </source>
</evidence>
<dbReference type="PROSITE" id="PS00687">
    <property type="entry name" value="ALDEHYDE_DEHYDR_GLU"/>
    <property type="match status" value="1"/>
</dbReference>
<dbReference type="SUPFAM" id="SSF53720">
    <property type="entry name" value="ALDH-like"/>
    <property type="match status" value="2"/>
</dbReference>
<comment type="similarity">
    <text evidence="1 3 5">Belongs to the aldehyde dehydrogenase family.</text>
</comment>
<reference evidence="7 8" key="1">
    <citation type="submission" date="2016-03" db="EMBL/GenBank/DDBJ databases">
        <title>Genome sequence of Variovorax paradoxus KB5.</title>
        <authorList>
            <person name="Jeong H."/>
            <person name="Hong C.E."/>
            <person name="Jo S.H."/>
            <person name="Park J.M."/>
        </authorList>
    </citation>
    <scope>NUCLEOTIDE SEQUENCE [LARGE SCALE GENOMIC DNA]</scope>
    <source>
        <strain evidence="7 8">KB5</strain>
    </source>
</reference>
<protein>
    <submittedName>
        <fullName evidence="7">Aldehyde dehydrogenase</fullName>
    </submittedName>
</protein>
<dbReference type="Pfam" id="PF00171">
    <property type="entry name" value="Aldedh"/>
    <property type="match status" value="2"/>
</dbReference>
<keyword evidence="2 5" id="KW-0560">Oxidoreductase</keyword>
<dbReference type="AlphaFoldDB" id="A0AA91DHW0"/>
<dbReference type="InterPro" id="IPR016163">
    <property type="entry name" value="Ald_DH_C"/>
</dbReference>
<evidence type="ECO:0000256" key="4">
    <source>
        <dbReference type="PROSITE-ProRule" id="PRU10007"/>
    </source>
</evidence>
<sequence length="814" mass="85535">MSSSTNNNSAAGSSVARYFDTMDYGPAPESDTDAREWLARHAEGFGHFIDGRFTPASGGVHFDTAEPATGQRLARVAQGCEKDVDAAVAAARAAQPGWHALGGHGRARHLYALARMVQRHARLLAVVEALDNGKPIRETRDLDVPLAARHFYHHAGWAQLQEREFADQVPLGVVGQIIPWNFPLLMLAWKIAPALALGNTVVLKPAELTPLSALLFAELAAQAGLPGGVLNVVTGDGATGAALVAHEGVDKIAFTGSTEVGRLIRAATAGTGKSLTLELGGKSPFIVFDDADIDAAVEGVVDAIWFNQGQVCCAGSRLLLQEGIAEDFIARLKRRMQTLRVGLPLDKAIDMGSLIDPTQLERVRSLVAAGVREGATCYQAPGELPPGGSFFAPTLLTGVQPASTVATEEIFGPVMVTMTFRTPDEAVALANNTRYGLAASVWSETIGLALGIAPQLQAGVVWVNATNLFDAGVGFGGYRESGYGREGGREGCYEYLKPRAWAQRKPRPADVVAAVAANEAAAKTGNGSSPALPAIDRTAKLFIGGKQVRPDGELSRPVFAAGGERAGEVGVGNRKDIRNAVAAARAAASWSSATPHRRAQALYYLAENLSARAGEFAARIASLTGVGAQAAQAEVDASVGRLFAYGAWADKYEGAVHVPPLRGVALATVEAIGVVGVVCPDEAPLLSFVSLLAPLMAMGNRTVIVPGEKHALVATDFYQVLETSDLPAGVVNLVTGPAASLARTLAEHDDVDALWVFGAKELSRDAELLSVGNLKRTLADHGLATDWHDPASSEGPAFLRHATQVKNIWIPYGE</sequence>
<organism evidence="7 8">
    <name type="scientific">Variovorax paradoxus</name>
    <dbReference type="NCBI Taxonomy" id="34073"/>
    <lineage>
        <taxon>Bacteria</taxon>
        <taxon>Pseudomonadati</taxon>
        <taxon>Pseudomonadota</taxon>
        <taxon>Betaproteobacteria</taxon>
        <taxon>Burkholderiales</taxon>
        <taxon>Comamonadaceae</taxon>
        <taxon>Variovorax</taxon>
    </lineage>
</organism>
<feature type="active site" evidence="4">
    <location>
        <position position="278"/>
    </location>
</feature>
<evidence type="ECO:0000256" key="3">
    <source>
        <dbReference type="PIRNR" id="PIRNR036490"/>
    </source>
</evidence>
<dbReference type="RefSeq" id="WP_081271241.1">
    <property type="nucleotide sequence ID" value="NZ_LVHG01000095.1"/>
</dbReference>
<dbReference type="FunFam" id="3.40.309.10:FF:000012">
    <property type="entry name" value="Betaine aldehyde dehydrogenase"/>
    <property type="match status" value="1"/>
</dbReference>
<dbReference type="InterPro" id="IPR015590">
    <property type="entry name" value="Aldehyde_DH_dom"/>
</dbReference>
<dbReference type="Proteomes" id="UP000077852">
    <property type="component" value="Unassembled WGS sequence"/>
</dbReference>
<accession>A0AA91DHW0</accession>
<dbReference type="FunFam" id="3.40.605.10:FF:000001">
    <property type="entry name" value="Aldehyde dehydrogenase 1"/>
    <property type="match status" value="1"/>
</dbReference>
<feature type="domain" description="Aldehyde dehydrogenase" evidence="6">
    <location>
        <begin position="562"/>
        <end position="779"/>
    </location>
</feature>
<evidence type="ECO:0000259" key="6">
    <source>
        <dbReference type="Pfam" id="PF00171"/>
    </source>
</evidence>
<dbReference type="PIRSF" id="PIRSF036490">
    <property type="entry name" value="Aldedh_dupl"/>
    <property type="match status" value="1"/>
</dbReference>
<dbReference type="InterPro" id="IPR016162">
    <property type="entry name" value="Ald_DH_N"/>
</dbReference>
<dbReference type="InterPro" id="IPR016161">
    <property type="entry name" value="Ald_DH/histidinol_DH"/>
</dbReference>
<evidence type="ECO:0000313" key="8">
    <source>
        <dbReference type="Proteomes" id="UP000077852"/>
    </source>
</evidence>
<dbReference type="InterPro" id="IPR029510">
    <property type="entry name" value="Ald_DH_CS_GLU"/>
</dbReference>
<dbReference type="GO" id="GO:0004030">
    <property type="term" value="F:aldehyde dehydrogenase [NAD(P)+] activity"/>
    <property type="evidence" value="ECO:0007669"/>
    <property type="project" value="UniProtKB-ARBA"/>
</dbReference>
<dbReference type="InterPro" id="IPR011408">
    <property type="entry name" value="Aldehyde_DH"/>
</dbReference>
<dbReference type="Gene3D" id="3.40.605.10">
    <property type="entry name" value="Aldehyde Dehydrogenase, Chain A, domain 1"/>
    <property type="match status" value="2"/>
</dbReference>
<evidence type="ECO:0000256" key="5">
    <source>
        <dbReference type="RuleBase" id="RU003345"/>
    </source>
</evidence>
<dbReference type="PANTHER" id="PTHR11699">
    <property type="entry name" value="ALDEHYDE DEHYDROGENASE-RELATED"/>
    <property type="match status" value="1"/>
</dbReference>
<gene>
    <name evidence="7" type="ORF">A3K87_03680</name>
</gene>
<name>A0AA91DHW0_VARPD</name>
<evidence type="ECO:0000256" key="1">
    <source>
        <dbReference type="ARBA" id="ARBA00009986"/>
    </source>
</evidence>
<evidence type="ECO:0000256" key="2">
    <source>
        <dbReference type="ARBA" id="ARBA00023002"/>
    </source>
</evidence>
<feature type="domain" description="Aldehyde dehydrogenase" evidence="6">
    <location>
        <begin position="60"/>
        <end position="498"/>
    </location>
</feature>